<organism evidence="1 2">
    <name type="scientific">Paraburkholderia phenoliruptrix</name>
    <dbReference type="NCBI Taxonomy" id="252970"/>
    <lineage>
        <taxon>Bacteria</taxon>
        <taxon>Pseudomonadati</taxon>
        <taxon>Pseudomonadota</taxon>
        <taxon>Betaproteobacteria</taxon>
        <taxon>Burkholderiales</taxon>
        <taxon>Burkholderiaceae</taxon>
        <taxon>Paraburkholderia</taxon>
    </lineage>
</organism>
<reference evidence="1 2" key="1">
    <citation type="submission" date="2020-04" db="EMBL/GenBank/DDBJ databases">
        <authorList>
            <person name="De Canck E."/>
        </authorList>
    </citation>
    <scope>NUCLEOTIDE SEQUENCE [LARGE SCALE GENOMIC DNA]</scope>
    <source>
        <strain evidence="1 2">LMG 22037</strain>
    </source>
</reference>
<dbReference type="AlphaFoldDB" id="A0A6J5BZ14"/>
<proteinExistence type="predicted"/>
<dbReference type="RefSeq" id="WP_035482241.1">
    <property type="nucleotide sequence ID" value="NZ_CADFGL010000010.1"/>
</dbReference>
<protein>
    <submittedName>
        <fullName evidence="1">Uncharacterized protein</fullName>
    </submittedName>
</protein>
<name>A0A6J5BZ14_9BURK</name>
<evidence type="ECO:0000313" key="1">
    <source>
        <dbReference type="EMBL" id="CAB3720021.1"/>
    </source>
</evidence>
<accession>A0A6J5BZ14</accession>
<evidence type="ECO:0000313" key="2">
    <source>
        <dbReference type="Proteomes" id="UP000494249"/>
    </source>
</evidence>
<dbReference type="EMBL" id="CADIKB010000028">
    <property type="protein sequence ID" value="CAB3720021.1"/>
    <property type="molecule type" value="Genomic_DNA"/>
</dbReference>
<gene>
    <name evidence="1" type="ORF">LMG22037_04683</name>
</gene>
<sequence length="75" mass="8148">MSIDVEKQAAEANWVRDVKMLVEKLNESLGKVPEGVDVSVDASKGIHLVGAIDLSTAKESWRIELKATKTQTLIG</sequence>
<dbReference type="Proteomes" id="UP000494249">
    <property type="component" value="Unassembled WGS sequence"/>
</dbReference>